<dbReference type="InterPro" id="IPR000182">
    <property type="entry name" value="GNAT_dom"/>
</dbReference>
<dbReference type="GO" id="GO:0016747">
    <property type="term" value="F:acyltransferase activity, transferring groups other than amino-acyl groups"/>
    <property type="evidence" value="ECO:0007669"/>
    <property type="project" value="InterPro"/>
</dbReference>
<evidence type="ECO:0000256" key="2">
    <source>
        <dbReference type="ARBA" id="ARBA00023315"/>
    </source>
</evidence>
<dbReference type="Gene3D" id="3.40.630.30">
    <property type="match status" value="1"/>
</dbReference>
<accession>A0A383RZH6</accession>
<organism evidence="4 5">
    <name type="scientific">Pseudomonas reidholzensis</name>
    <dbReference type="NCBI Taxonomy" id="1785162"/>
    <lineage>
        <taxon>Bacteria</taxon>
        <taxon>Pseudomonadati</taxon>
        <taxon>Pseudomonadota</taxon>
        <taxon>Gammaproteobacteria</taxon>
        <taxon>Pseudomonadales</taxon>
        <taxon>Pseudomonadaceae</taxon>
        <taxon>Pseudomonas</taxon>
    </lineage>
</organism>
<dbReference type="InterPro" id="IPR050832">
    <property type="entry name" value="Bact_Acetyltransf"/>
</dbReference>
<proteinExistence type="predicted"/>
<keyword evidence="5" id="KW-1185">Reference proteome</keyword>
<sequence>MDRDRVVSIRKGICNDLAAVIGFAHELNSIHHRERPDIFVGVARDADAARDYWLPLLESEQDVVLIAEIDSRPVGFVSAHLATTSNPLIHAIQTCRIGSICVLDGYRGQGIGQALMGAARGWAIGKGAEDLKLAVWAFNTAAIRMYEEFGLEVRTLEMGMRLAPSA</sequence>
<dbReference type="PANTHER" id="PTHR43877">
    <property type="entry name" value="AMINOALKYLPHOSPHONATE N-ACETYLTRANSFERASE-RELATED-RELATED"/>
    <property type="match status" value="1"/>
</dbReference>
<evidence type="ECO:0000256" key="1">
    <source>
        <dbReference type="ARBA" id="ARBA00022679"/>
    </source>
</evidence>
<dbReference type="InterPro" id="IPR016181">
    <property type="entry name" value="Acyl_CoA_acyltransferase"/>
</dbReference>
<feature type="domain" description="N-acetyltransferase" evidence="3">
    <location>
        <begin position="25"/>
        <end position="166"/>
    </location>
</feature>
<dbReference type="PANTHER" id="PTHR43877:SF2">
    <property type="entry name" value="AMINOALKYLPHOSPHONATE N-ACETYLTRANSFERASE-RELATED"/>
    <property type="match status" value="1"/>
</dbReference>
<dbReference type="EMBL" id="UNOZ01000030">
    <property type="protein sequence ID" value="SYX91851.1"/>
    <property type="molecule type" value="Genomic_DNA"/>
</dbReference>
<protein>
    <submittedName>
        <fullName evidence="4">Putative N-acetyltransferase</fullName>
        <ecNumber evidence="4">2.3.1.-</ecNumber>
    </submittedName>
</protein>
<evidence type="ECO:0000313" key="5">
    <source>
        <dbReference type="Proteomes" id="UP000263595"/>
    </source>
</evidence>
<dbReference type="CDD" id="cd04301">
    <property type="entry name" value="NAT_SF"/>
    <property type="match status" value="1"/>
</dbReference>
<evidence type="ECO:0000313" key="4">
    <source>
        <dbReference type="EMBL" id="SYX91851.1"/>
    </source>
</evidence>
<keyword evidence="1 4" id="KW-0808">Transferase</keyword>
<dbReference type="Pfam" id="PF00583">
    <property type="entry name" value="Acetyltransf_1"/>
    <property type="match status" value="1"/>
</dbReference>
<dbReference type="Proteomes" id="UP000263595">
    <property type="component" value="Unassembled WGS sequence"/>
</dbReference>
<evidence type="ECO:0000259" key="3">
    <source>
        <dbReference type="PROSITE" id="PS51186"/>
    </source>
</evidence>
<dbReference type="AlphaFoldDB" id="A0A383RZH6"/>
<dbReference type="OrthoDB" id="6869927at2"/>
<name>A0A383RZH6_9PSED</name>
<dbReference type="EC" id="2.3.1.-" evidence="4"/>
<reference evidence="5" key="1">
    <citation type="submission" date="2018-08" db="EMBL/GenBank/DDBJ databases">
        <authorList>
            <person name="Blom J."/>
        </authorList>
    </citation>
    <scope>NUCLEOTIDE SEQUENCE [LARGE SCALE GENOMIC DNA]</scope>
    <source>
        <strain evidence="5">CCOS 865</strain>
    </source>
</reference>
<dbReference type="SUPFAM" id="SSF55729">
    <property type="entry name" value="Acyl-CoA N-acyltransferases (Nat)"/>
    <property type="match status" value="1"/>
</dbReference>
<dbReference type="RefSeq" id="WP_119144397.1">
    <property type="nucleotide sequence ID" value="NZ_CBCSFL010000001.1"/>
</dbReference>
<keyword evidence="2 4" id="KW-0012">Acyltransferase</keyword>
<gene>
    <name evidence="4" type="ORF">CCOS865_04131</name>
</gene>
<dbReference type="PROSITE" id="PS51186">
    <property type="entry name" value="GNAT"/>
    <property type="match status" value="1"/>
</dbReference>